<organism evidence="2 3">
    <name type="scientific">Penicillium canariense</name>
    <dbReference type="NCBI Taxonomy" id="189055"/>
    <lineage>
        <taxon>Eukaryota</taxon>
        <taxon>Fungi</taxon>
        <taxon>Dikarya</taxon>
        <taxon>Ascomycota</taxon>
        <taxon>Pezizomycotina</taxon>
        <taxon>Eurotiomycetes</taxon>
        <taxon>Eurotiomycetidae</taxon>
        <taxon>Eurotiales</taxon>
        <taxon>Aspergillaceae</taxon>
        <taxon>Penicillium</taxon>
    </lineage>
</organism>
<reference evidence="2" key="2">
    <citation type="journal article" date="2023" name="IMA Fungus">
        <title>Comparative genomic study of the Penicillium genus elucidates a diverse pangenome and 15 lateral gene transfer events.</title>
        <authorList>
            <person name="Petersen C."/>
            <person name="Sorensen T."/>
            <person name="Nielsen M.R."/>
            <person name="Sondergaard T.E."/>
            <person name="Sorensen J.L."/>
            <person name="Fitzpatrick D.A."/>
            <person name="Frisvad J.C."/>
            <person name="Nielsen K.L."/>
        </authorList>
    </citation>
    <scope>NUCLEOTIDE SEQUENCE</scope>
    <source>
        <strain evidence="2">IBT 26290</strain>
    </source>
</reference>
<keyword evidence="3" id="KW-1185">Reference proteome</keyword>
<dbReference type="AlphaFoldDB" id="A0A9W9HZD6"/>
<name>A0A9W9HZD6_9EURO</name>
<protein>
    <submittedName>
        <fullName evidence="2">Uncharacterized protein</fullName>
    </submittedName>
</protein>
<sequence>MAASVPLPVSLAQPIATVIEAHYTLRHTPSQDWDKIPKSQTKPSAPETREADSTTQPRCKMDAVPPEPKRDVISTLFQEDQDRKGNGAKTTMIASVKSDRATPAGGAVGIASKKETCAQCISGMLKHAAYRLVAGAIEGGLAISRGGFFFVFFCLCEGCVPTRESGLTMDLDLVER</sequence>
<accession>A0A9W9HZD6</accession>
<evidence type="ECO:0000313" key="3">
    <source>
        <dbReference type="Proteomes" id="UP001149163"/>
    </source>
</evidence>
<evidence type="ECO:0000313" key="2">
    <source>
        <dbReference type="EMBL" id="KAJ5157834.1"/>
    </source>
</evidence>
<feature type="region of interest" description="Disordered" evidence="1">
    <location>
        <begin position="30"/>
        <end position="65"/>
    </location>
</feature>
<evidence type="ECO:0000256" key="1">
    <source>
        <dbReference type="SAM" id="MobiDB-lite"/>
    </source>
</evidence>
<dbReference type="GeneID" id="81430234"/>
<dbReference type="EMBL" id="JAPQKN010000006">
    <property type="protein sequence ID" value="KAJ5157834.1"/>
    <property type="molecule type" value="Genomic_DNA"/>
</dbReference>
<reference evidence="2" key="1">
    <citation type="submission" date="2022-11" db="EMBL/GenBank/DDBJ databases">
        <authorList>
            <person name="Petersen C."/>
        </authorList>
    </citation>
    <scope>NUCLEOTIDE SEQUENCE</scope>
    <source>
        <strain evidence="2">IBT 26290</strain>
    </source>
</reference>
<proteinExistence type="predicted"/>
<dbReference type="RefSeq" id="XP_056540823.1">
    <property type="nucleotide sequence ID" value="XM_056691058.1"/>
</dbReference>
<dbReference type="Proteomes" id="UP001149163">
    <property type="component" value="Unassembled WGS sequence"/>
</dbReference>
<comment type="caution">
    <text evidence="2">The sequence shown here is derived from an EMBL/GenBank/DDBJ whole genome shotgun (WGS) entry which is preliminary data.</text>
</comment>
<gene>
    <name evidence="2" type="ORF">N7482_008934</name>
</gene>